<feature type="transmembrane region" description="Helical" evidence="1">
    <location>
        <begin position="6"/>
        <end position="30"/>
    </location>
</feature>
<proteinExistence type="predicted"/>
<protein>
    <recommendedName>
        <fullName evidence="4">GDYXXLXY domain protein</fullName>
    </recommendedName>
</protein>
<dbReference type="RefSeq" id="WP_078415483.1">
    <property type="nucleotide sequence ID" value="NZ_MCRK01000034.1"/>
</dbReference>
<keyword evidence="1" id="KW-1133">Transmembrane helix</keyword>
<accession>A0AAX0LAQ8</accession>
<keyword evidence="1" id="KW-0472">Membrane</keyword>
<dbReference type="EMBL" id="MCRK01000034">
    <property type="protein sequence ID" value="OPA77997.1"/>
    <property type="molecule type" value="Genomic_DNA"/>
</dbReference>
<evidence type="ECO:0000313" key="2">
    <source>
        <dbReference type="EMBL" id="OPA77997.1"/>
    </source>
</evidence>
<sequence length="153" mass="17959">MKNKAIIFASLLQPILLLLMVFYAFVPLYFGKEIVMQVHGYDPMDPFRGNYVNLRYDFNDIDNIKKSKNYAVLEEKNNIHYTKKIIDKKPKSGIYIQGIYNNFGIQKYFTTEKNAITLQNKLADPNYKSYAKIKIFKGNARIVEINFIKNNKK</sequence>
<dbReference type="Pfam" id="PF14345">
    <property type="entry name" value="GDYXXLXY"/>
    <property type="match status" value="1"/>
</dbReference>
<evidence type="ECO:0000256" key="1">
    <source>
        <dbReference type="SAM" id="Phobius"/>
    </source>
</evidence>
<dbReference type="Proteomes" id="UP000189728">
    <property type="component" value="Unassembled WGS sequence"/>
</dbReference>
<reference evidence="2 3" key="1">
    <citation type="submission" date="2016-08" db="EMBL/GenBank/DDBJ databases">
        <title>Campylobacter species from sea mammals.</title>
        <authorList>
            <person name="Gilbert M.J."/>
            <person name="Byrne B.A."/>
            <person name="Zomer A.L."/>
            <person name="Wagenaar J.A."/>
        </authorList>
    </citation>
    <scope>NUCLEOTIDE SEQUENCE [LARGE SCALE GENOMIC DNA]</scope>
    <source>
        <strain evidence="2 3">1105248</strain>
    </source>
</reference>
<gene>
    <name evidence="2" type="ORF">BFG04_03510</name>
</gene>
<organism evidence="2 3">
    <name type="scientific">Campylobacter pinnipediorum subsp. pinnipediorum</name>
    <dbReference type="NCBI Taxonomy" id="1660067"/>
    <lineage>
        <taxon>Bacteria</taxon>
        <taxon>Pseudomonadati</taxon>
        <taxon>Campylobacterota</taxon>
        <taxon>Epsilonproteobacteria</taxon>
        <taxon>Campylobacterales</taxon>
        <taxon>Campylobacteraceae</taxon>
        <taxon>Campylobacter</taxon>
    </lineage>
</organism>
<evidence type="ECO:0008006" key="4">
    <source>
        <dbReference type="Google" id="ProtNLM"/>
    </source>
</evidence>
<name>A0AAX0LAQ8_9BACT</name>
<dbReference type="AlphaFoldDB" id="A0AAX0LAQ8"/>
<comment type="caution">
    <text evidence="2">The sequence shown here is derived from an EMBL/GenBank/DDBJ whole genome shotgun (WGS) entry which is preliminary data.</text>
</comment>
<dbReference type="InterPro" id="IPR025833">
    <property type="entry name" value="GDYXXLXY"/>
</dbReference>
<keyword evidence="1" id="KW-0812">Transmembrane</keyword>
<evidence type="ECO:0000313" key="3">
    <source>
        <dbReference type="Proteomes" id="UP000189728"/>
    </source>
</evidence>